<dbReference type="GO" id="GO:0033211">
    <property type="term" value="P:adiponectin-activated signaling pathway"/>
    <property type="evidence" value="ECO:0007669"/>
    <property type="project" value="TreeGrafter"/>
</dbReference>
<keyword evidence="6" id="KW-0862">Zinc</keyword>
<dbReference type="GO" id="GO:0046872">
    <property type="term" value="F:metal ion binding"/>
    <property type="evidence" value="ECO:0007669"/>
    <property type="project" value="UniProtKB-KW"/>
</dbReference>
<organism evidence="9 10">
    <name type="scientific">Steinernema carpocapsae</name>
    <name type="common">Entomopathogenic nematode</name>
    <dbReference type="NCBI Taxonomy" id="34508"/>
    <lineage>
        <taxon>Eukaryota</taxon>
        <taxon>Metazoa</taxon>
        <taxon>Ecdysozoa</taxon>
        <taxon>Nematoda</taxon>
        <taxon>Chromadorea</taxon>
        <taxon>Rhabditida</taxon>
        <taxon>Tylenchina</taxon>
        <taxon>Panagrolaimomorpha</taxon>
        <taxon>Strongyloidoidea</taxon>
        <taxon>Steinernematidae</taxon>
        <taxon>Steinernema</taxon>
    </lineage>
</organism>
<reference evidence="9 10" key="2">
    <citation type="journal article" date="2019" name="G3 (Bethesda)">
        <title>Hybrid Assembly of the Genome of the Entomopathogenic Nematode Steinernema carpocapsae Identifies the X-Chromosome.</title>
        <authorList>
            <person name="Serra L."/>
            <person name="Macchietto M."/>
            <person name="Macias-Munoz A."/>
            <person name="McGill C.J."/>
            <person name="Rodriguez I.M."/>
            <person name="Rodriguez B."/>
            <person name="Murad R."/>
            <person name="Mortazavi A."/>
        </authorList>
    </citation>
    <scope>NUCLEOTIDE SEQUENCE [LARGE SCALE GENOMIC DNA]</scope>
    <source>
        <strain evidence="9 10">ALL</strain>
    </source>
</reference>
<feature type="transmembrane region" description="Helical" evidence="8">
    <location>
        <begin position="413"/>
        <end position="433"/>
    </location>
</feature>
<dbReference type="STRING" id="34508.A0A4U8V4I2"/>
<keyword evidence="6" id="KW-0479">Metal-binding</keyword>
<dbReference type="AlphaFoldDB" id="A0A4U8V4I2"/>
<evidence type="ECO:0000256" key="2">
    <source>
        <dbReference type="ARBA" id="ARBA00007018"/>
    </source>
</evidence>
<gene>
    <name evidence="9" type="ORF">L596_005772</name>
</gene>
<dbReference type="InterPro" id="IPR004254">
    <property type="entry name" value="AdipoR/HlyIII-related"/>
</dbReference>
<feature type="transmembrane region" description="Helical" evidence="8">
    <location>
        <begin position="445"/>
        <end position="465"/>
    </location>
</feature>
<keyword evidence="3 8" id="KW-0812">Transmembrane</keyword>
<comment type="caution">
    <text evidence="9">The sequence shown here is derived from an EMBL/GenBank/DDBJ whole genome shotgun (WGS) entry which is preliminary data.</text>
</comment>
<dbReference type="PANTHER" id="PTHR20855">
    <property type="entry name" value="ADIPOR/PROGESTIN RECEPTOR-RELATED"/>
    <property type="match status" value="1"/>
</dbReference>
<keyword evidence="10" id="KW-1185">Reference proteome</keyword>
<dbReference type="EMBL" id="CM016762">
    <property type="protein sequence ID" value="TMS39207.1"/>
    <property type="molecule type" value="Genomic_DNA"/>
</dbReference>
<evidence type="ECO:0000256" key="3">
    <source>
        <dbReference type="ARBA" id="ARBA00022692"/>
    </source>
</evidence>
<evidence type="ECO:0000256" key="6">
    <source>
        <dbReference type="PIRSR" id="PIRSR604254-1"/>
    </source>
</evidence>
<keyword evidence="4 8" id="KW-1133">Transmembrane helix</keyword>
<feature type="binding site" evidence="6">
    <location>
        <position position="483"/>
    </location>
    <ligand>
        <name>Zn(2+)</name>
        <dbReference type="ChEBI" id="CHEBI:29105"/>
    </ligand>
</feature>
<feature type="transmembrane region" description="Helical" evidence="8">
    <location>
        <begin position="286"/>
        <end position="305"/>
    </location>
</feature>
<comment type="subcellular location">
    <subcellularLocation>
        <location evidence="1">Membrane</location>
        <topology evidence="1">Multi-pass membrane protein</topology>
    </subcellularLocation>
</comment>
<dbReference type="Proteomes" id="UP000298663">
    <property type="component" value="Chromosome X"/>
</dbReference>
<feature type="transmembrane region" description="Helical" evidence="8">
    <location>
        <begin position="355"/>
        <end position="374"/>
    </location>
</feature>
<feature type="region of interest" description="Disordered" evidence="7">
    <location>
        <begin position="1"/>
        <end position="27"/>
    </location>
</feature>
<evidence type="ECO:0000256" key="4">
    <source>
        <dbReference type="ARBA" id="ARBA00022989"/>
    </source>
</evidence>
<evidence type="ECO:0000313" key="10">
    <source>
        <dbReference type="Proteomes" id="UP000298663"/>
    </source>
</evidence>
<dbReference type="EMBL" id="AZBU02000001">
    <property type="protein sequence ID" value="TMS39207.1"/>
    <property type="molecule type" value="Genomic_DNA"/>
</dbReference>
<dbReference type="PANTHER" id="PTHR20855:SF52">
    <property type="entry name" value="ADIPONECTIN RECEPTOR PROTEIN"/>
    <property type="match status" value="1"/>
</dbReference>
<comment type="similarity">
    <text evidence="2">Belongs to the ADIPOR family.</text>
</comment>
<sequence length="540" mass="61787">MLHLPEDDEAGKFLPPSSSAAEGKAPPTTSAIAMVDDDDVEAATPFIDQHFEPKRPLPIEIVVRNITQVVGQPDSSDDSDAEADAVREVNHYLRREGFDVVEKQNGADCQIVTVTVNGDVPAGTSSSSTFKKGHRRAWSMPSGHKDKRILAVVDNAEEKIIGNQRRHVVRYRLHPYKPKKEAKNLHDVQTFDESILPPAEEDDCELEVNINEEEIICFPRLETARKGTRTIVKRFWEAKWKAQNFEFLPEWLQDNEFLRTGHRPPLPSFFSCFKSIFTLHTETGNIWTHMYGCVAFFGIALWFLTRPHNLVNWIDKAVFTTFFVGAITCLGMSFAFHTVQCHSVGVGKLFSKLDYTGITLLIVGSFIPWIYYAFYCRHLPMVIYMTMITVLGIAAMIVSLWDKFAEPKFRPLRAIVFVAMGLSAIVPTVHLFITDGFQYLYEYTILHWLVAMGSMYLIGAALYAFRIPERFFPGKCDIWFQSHQLFHTFVIIAAFIHFHGITRMAMYQLERGSCDEQLHERYGSNYELSDLDVWLKGMHY</sequence>
<dbReference type="Pfam" id="PF03006">
    <property type="entry name" value="HlyIII"/>
    <property type="match status" value="1"/>
</dbReference>
<accession>A0A4U8V4I2</accession>
<evidence type="ECO:0000256" key="7">
    <source>
        <dbReference type="SAM" id="MobiDB-lite"/>
    </source>
</evidence>
<reference evidence="9 10" key="1">
    <citation type="journal article" date="2015" name="Genome Biol.">
        <title>Comparative genomics of Steinernema reveals deeply conserved gene regulatory networks.</title>
        <authorList>
            <person name="Dillman A.R."/>
            <person name="Macchietto M."/>
            <person name="Porter C.F."/>
            <person name="Rogers A."/>
            <person name="Williams B."/>
            <person name="Antoshechkin I."/>
            <person name="Lee M.M."/>
            <person name="Goodwin Z."/>
            <person name="Lu X."/>
            <person name="Lewis E.E."/>
            <person name="Goodrich-Blair H."/>
            <person name="Stock S.P."/>
            <person name="Adams B.J."/>
            <person name="Sternberg P.W."/>
            <person name="Mortazavi A."/>
        </authorList>
    </citation>
    <scope>NUCLEOTIDE SEQUENCE [LARGE SCALE GENOMIC DNA]</scope>
    <source>
        <strain evidence="9 10">ALL</strain>
    </source>
</reference>
<evidence type="ECO:0000256" key="5">
    <source>
        <dbReference type="ARBA" id="ARBA00023136"/>
    </source>
</evidence>
<feature type="binding site" evidence="6">
    <location>
        <position position="487"/>
    </location>
    <ligand>
        <name>Zn(2+)</name>
        <dbReference type="ChEBI" id="CHEBI:29105"/>
    </ligand>
</feature>
<dbReference type="GO" id="GO:0005886">
    <property type="term" value="C:plasma membrane"/>
    <property type="evidence" value="ECO:0007669"/>
    <property type="project" value="TreeGrafter"/>
</dbReference>
<protein>
    <submittedName>
        <fullName evidence="9">Uncharacterized protein</fullName>
    </submittedName>
</protein>
<evidence type="ECO:0000313" key="9">
    <source>
        <dbReference type="EMBL" id="TMS39207.1"/>
    </source>
</evidence>
<name>A0A4U8V4I2_STECR</name>
<dbReference type="GO" id="GO:0038023">
    <property type="term" value="F:signaling receptor activity"/>
    <property type="evidence" value="ECO:0007669"/>
    <property type="project" value="TreeGrafter"/>
</dbReference>
<dbReference type="OrthoDB" id="5585746at2759"/>
<evidence type="ECO:0000256" key="1">
    <source>
        <dbReference type="ARBA" id="ARBA00004141"/>
    </source>
</evidence>
<evidence type="ECO:0000256" key="8">
    <source>
        <dbReference type="SAM" id="Phobius"/>
    </source>
</evidence>
<proteinExistence type="inferred from homology"/>
<feature type="transmembrane region" description="Helical" evidence="8">
    <location>
        <begin position="317"/>
        <end position="335"/>
    </location>
</feature>
<feature type="binding site" evidence="6">
    <location>
        <position position="337"/>
    </location>
    <ligand>
        <name>Zn(2+)</name>
        <dbReference type="ChEBI" id="CHEBI:29105"/>
    </ligand>
</feature>
<feature type="transmembrane region" description="Helical" evidence="8">
    <location>
        <begin position="485"/>
        <end position="502"/>
    </location>
</feature>
<keyword evidence="5 8" id="KW-0472">Membrane</keyword>
<feature type="transmembrane region" description="Helical" evidence="8">
    <location>
        <begin position="381"/>
        <end position="401"/>
    </location>
</feature>